<organism evidence="3 4">
    <name type="scientific">Natronococcus jeotgali DSM 18795</name>
    <dbReference type="NCBI Taxonomy" id="1227498"/>
    <lineage>
        <taxon>Archaea</taxon>
        <taxon>Methanobacteriati</taxon>
        <taxon>Methanobacteriota</taxon>
        <taxon>Stenosarchaea group</taxon>
        <taxon>Halobacteria</taxon>
        <taxon>Halobacteriales</taxon>
        <taxon>Natrialbaceae</taxon>
        <taxon>Natronococcus</taxon>
    </lineage>
</organism>
<dbReference type="OrthoDB" id="170871at2157"/>
<feature type="coiled-coil region" evidence="1">
    <location>
        <begin position="82"/>
        <end position="109"/>
    </location>
</feature>
<feature type="region of interest" description="Disordered" evidence="2">
    <location>
        <begin position="183"/>
        <end position="209"/>
    </location>
</feature>
<dbReference type="RefSeq" id="WP_008427476.1">
    <property type="nucleotide sequence ID" value="NZ_AOIA01000167.1"/>
</dbReference>
<reference evidence="3 4" key="1">
    <citation type="journal article" date="2014" name="PLoS Genet.">
        <title>Phylogenetically driven sequencing of extremely halophilic archaea reveals strategies for static and dynamic osmo-response.</title>
        <authorList>
            <person name="Becker E.A."/>
            <person name="Seitzer P.M."/>
            <person name="Tritt A."/>
            <person name="Larsen D."/>
            <person name="Krusor M."/>
            <person name="Yao A.I."/>
            <person name="Wu D."/>
            <person name="Madern D."/>
            <person name="Eisen J.A."/>
            <person name="Darling A.E."/>
            <person name="Facciotti M.T."/>
        </authorList>
    </citation>
    <scope>NUCLEOTIDE SEQUENCE [LARGE SCALE GENOMIC DNA]</scope>
    <source>
        <strain evidence="3 4">DSM 18795</strain>
    </source>
</reference>
<proteinExistence type="predicted"/>
<dbReference type="Proteomes" id="UP000011531">
    <property type="component" value="Unassembled WGS sequence"/>
</dbReference>
<dbReference type="STRING" id="1227498.C492_22017"/>
<name>L9WM97_9EURY</name>
<comment type="caution">
    <text evidence="3">The sequence shown here is derived from an EMBL/GenBank/DDBJ whole genome shotgun (WGS) entry which is preliminary data.</text>
</comment>
<dbReference type="AlphaFoldDB" id="L9WM97"/>
<dbReference type="EMBL" id="AOIA01000167">
    <property type="protein sequence ID" value="ELY50497.1"/>
    <property type="molecule type" value="Genomic_DNA"/>
</dbReference>
<accession>L9WM97</accession>
<evidence type="ECO:0000313" key="3">
    <source>
        <dbReference type="EMBL" id="ELY50497.1"/>
    </source>
</evidence>
<keyword evidence="1" id="KW-0175">Coiled coil</keyword>
<protein>
    <submittedName>
        <fullName evidence="3">Uncharacterized protein</fullName>
    </submittedName>
</protein>
<gene>
    <name evidence="3" type="ORF">C492_22017</name>
</gene>
<evidence type="ECO:0000313" key="4">
    <source>
        <dbReference type="Proteomes" id="UP000011531"/>
    </source>
</evidence>
<sequence length="209" mass="22439">MNSARSVPLLVAILLVGLAVSPVASGTFASAGVDDASNEQREADVERGVTAFMQSSAADTATTVESEMFEAKYDAADDETRERLVDERVDELAARYETLERERELLRDRGDELSTPQYQARMTRLTVEIAALERSIAQTKPVAADNEVGVDRLESLESDVAALGGEQIAAVATEVVGFERFLEAGDEEGAADRNESGNETPPVGEVDAE</sequence>
<evidence type="ECO:0000256" key="1">
    <source>
        <dbReference type="SAM" id="Coils"/>
    </source>
</evidence>
<evidence type="ECO:0000256" key="2">
    <source>
        <dbReference type="SAM" id="MobiDB-lite"/>
    </source>
</evidence>
<keyword evidence="4" id="KW-1185">Reference proteome</keyword>